<dbReference type="AlphaFoldDB" id="A0A660L2L5"/>
<feature type="signal peptide" evidence="5">
    <location>
        <begin position="1"/>
        <end position="20"/>
    </location>
</feature>
<dbReference type="Pfam" id="PF01839">
    <property type="entry name" value="FG-GAP"/>
    <property type="match status" value="1"/>
</dbReference>
<reference evidence="6 7" key="1">
    <citation type="submission" date="2018-10" db="EMBL/GenBank/DDBJ databases">
        <title>Genomic Encyclopedia of Archaeal and Bacterial Type Strains, Phase II (KMG-II): from individual species to whole genera.</title>
        <authorList>
            <person name="Goeker M."/>
        </authorList>
    </citation>
    <scope>NUCLEOTIDE SEQUENCE [LARGE SCALE GENOMIC DNA]</scope>
    <source>
        <strain evidence="6 7">DSM 14954</strain>
    </source>
</reference>
<dbReference type="PANTHER" id="PTHR23221">
    <property type="entry name" value="GLYCOSYLPHOSPHATIDYLINOSITOL PHOSPHOLIPASE D"/>
    <property type="match status" value="1"/>
</dbReference>
<name>A0A660L2L5_9ACTN</name>
<evidence type="ECO:0000256" key="4">
    <source>
        <dbReference type="ARBA" id="ARBA00023180"/>
    </source>
</evidence>
<evidence type="ECO:0000256" key="5">
    <source>
        <dbReference type="SAM" id="SignalP"/>
    </source>
</evidence>
<dbReference type="SMART" id="SM00191">
    <property type="entry name" value="Int_alpha"/>
    <property type="match status" value="5"/>
</dbReference>
<accession>A0A660L2L5</accession>
<dbReference type="GO" id="GO:0007155">
    <property type="term" value="P:cell adhesion"/>
    <property type="evidence" value="ECO:0007669"/>
    <property type="project" value="InterPro"/>
</dbReference>
<proteinExistence type="predicted"/>
<dbReference type="RefSeq" id="WP_121255493.1">
    <property type="nucleotide sequence ID" value="NZ_RBIL01000002.1"/>
</dbReference>
<dbReference type="EMBL" id="RBIL01000002">
    <property type="protein sequence ID" value="RKQ87169.1"/>
    <property type="molecule type" value="Genomic_DNA"/>
</dbReference>
<dbReference type="Gene3D" id="2.130.10.130">
    <property type="entry name" value="Integrin alpha, N-terminal"/>
    <property type="match status" value="3"/>
</dbReference>
<keyword evidence="7" id="KW-1185">Reference proteome</keyword>
<keyword evidence="3" id="KW-0378">Hydrolase</keyword>
<dbReference type="PROSITE" id="PS51470">
    <property type="entry name" value="FG_GAP"/>
    <property type="match status" value="2"/>
</dbReference>
<dbReference type="SUPFAM" id="SSF69318">
    <property type="entry name" value="Integrin alpha N-terminal domain"/>
    <property type="match status" value="2"/>
</dbReference>
<comment type="caution">
    <text evidence="6">The sequence shown here is derived from an EMBL/GenBank/DDBJ whole genome shotgun (WGS) entry which is preliminary data.</text>
</comment>
<dbReference type="GO" id="GO:0008305">
    <property type="term" value="C:integrin complex"/>
    <property type="evidence" value="ECO:0007669"/>
    <property type="project" value="InterPro"/>
</dbReference>
<evidence type="ECO:0000313" key="7">
    <source>
        <dbReference type="Proteomes" id="UP000278962"/>
    </source>
</evidence>
<evidence type="ECO:0000256" key="2">
    <source>
        <dbReference type="ARBA" id="ARBA00022737"/>
    </source>
</evidence>
<dbReference type="OrthoDB" id="344301at2"/>
<dbReference type="InterPro" id="IPR028994">
    <property type="entry name" value="Integrin_alpha_N"/>
</dbReference>
<dbReference type="PRINTS" id="PR01185">
    <property type="entry name" value="INTEGRINA"/>
</dbReference>
<evidence type="ECO:0000256" key="3">
    <source>
        <dbReference type="ARBA" id="ARBA00022801"/>
    </source>
</evidence>
<gene>
    <name evidence="6" type="ORF">C8N24_5189</name>
</gene>
<organism evidence="6 7">
    <name type="scientific">Solirubrobacter pauli</name>
    <dbReference type="NCBI Taxonomy" id="166793"/>
    <lineage>
        <taxon>Bacteria</taxon>
        <taxon>Bacillati</taxon>
        <taxon>Actinomycetota</taxon>
        <taxon>Thermoleophilia</taxon>
        <taxon>Solirubrobacterales</taxon>
        <taxon>Solirubrobacteraceae</taxon>
        <taxon>Solirubrobacter</taxon>
    </lineage>
</organism>
<evidence type="ECO:0000313" key="6">
    <source>
        <dbReference type="EMBL" id="RKQ87169.1"/>
    </source>
</evidence>
<sequence>MRAYAVVALMLLAGPAPALASVDLKTVPPVGVIGSDSASVAVVGDVNGDGRPDVGSSLQSDLTDPHSTSLSEVAVVAFAGGPADPSRPGFAGWRITHLDEPQLPDSPGFAGGGDITGVGDFNGDGLADVAVGAAGTAANGRQDSGSVYVVLGRATSGTIDLRSDAGVIRIDGPARDAGIGRVLAPAGDVDGDGLPDLVIGGADGDAVVVRGGQAAGTVIDLARPPADATIPIRGLQDRTPARGRDDLEPQEPARFVGVGDVDRDGRGELLAGVPARDSLAGVGRGFVLRGVAAGGTIDAGAALARLVAPKFQSGFGGAVAAVPDSDGDGRPEWLVGSAAPDGTFAVGDDGELLLGGAVMVFSTARGTIRTGEPDQPLVRVDTRGFGDRAGHSVAGVPDQTGDGVPDLLIGLPQASPRCRAAAGAVALVPGRRTPGTVRMTRTTPRLDGAVTGGRLGRTLALAPSELLVATVPFERSARLRLWRVGFEAFATPSRALPAADDCLKVTVRRRTRAQLLRDPVLDVRVRSNAGDGRRHEVVLELVALGDRDGYEERERVLRLPGAATRRARIRLPRKVLAILREHPEVTIGVTAEQRVGTGIRRSRGAFGAGVLRLRR</sequence>
<dbReference type="GO" id="GO:0016787">
    <property type="term" value="F:hydrolase activity"/>
    <property type="evidence" value="ECO:0007669"/>
    <property type="project" value="UniProtKB-KW"/>
</dbReference>
<keyword evidence="4" id="KW-0325">Glycoprotein</keyword>
<keyword evidence="1 5" id="KW-0732">Signal</keyword>
<dbReference type="InterPro" id="IPR013519">
    <property type="entry name" value="Int_alpha_beta-p"/>
</dbReference>
<dbReference type="InterPro" id="IPR000413">
    <property type="entry name" value="Integrin_alpha"/>
</dbReference>
<keyword evidence="2" id="KW-0677">Repeat</keyword>
<dbReference type="Proteomes" id="UP000278962">
    <property type="component" value="Unassembled WGS sequence"/>
</dbReference>
<dbReference type="InterPro" id="IPR013517">
    <property type="entry name" value="FG-GAP"/>
</dbReference>
<evidence type="ECO:0000256" key="1">
    <source>
        <dbReference type="ARBA" id="ARBA00022729"/>
    </source>
</evidence>
<protein>
    <submittedName>
        <fullName evidence="6">FG-GAP repeat protein</fullName>
    </submittedName>
</protein>
<feature type="chain" id="PRO_5024913785" evidence="5">
    <location>
        <begin position="21"/>
        <end position="615"/>
    </location>
</feature>
<dbReference type="PANTHER" id="PTHR23221:SF7">
    <property type="entry name" value="PHOSPHATIDYLINOSITOL-GLYCAN-SPECIFIC PHOSPHOLIPASE D"/>
    <property type="match status" value="1"/>
</dbReference>